<evidence type="ECO:0000313" key="1">
    <source>
        <dbReference type="EMBL" id="HIV03531.1"/>
    </source>
</evidence>
<dbReference type="Proteomes" id="UP000886812">
    <property type="component" value="Unassembled WGS sequence"/>
</dbReference>
<sequence length="146" mass="15766">MIVPEFFGIFSLGLGSEDWTYSGNSAYEDGDYDVLVMQFAVGANLRCYLTESFSLFGGARIGFAYESVDMEFSGYDSVGSYSGSADDSDVGFLYGVGVGGQIDFSDSAALVFGIDYVGMTAEPEVGGIKTEEQAYMMFSIGYKHKF</sequence>
<protein>
    <recommendedName>
        <fullName evidence="3">Outer membrane protein beta-barrel domain-containing protein</fullName>
    </recommendedName>
</protein>
<comment type="caution">
    <text evidence="1">The sequence shown here is derived from an EMBL/GenBank/DDBJ whole genome shotgun (WGS) entry which is preliminary data.</text>
</comment>
<evidence type="ECO:0000313" key="2">
    <source>
        <dbReference type="Proteomes" id="UP000886812"/>
    </source>
</evidence>
<dbReference type="AlphaFoldDB" id="A0A9D1NIK1"/>
<name>A0A9D1NIK1_9BACT</name>
<dbReference type="InterPro" id="IPR011250">
    <property type="entry name" value="OMP/PagP_B-barrel"/>
</dbReference>
<proteinExistence type="predicted"/>
<evidence type="ECO:0008006" key="3">
    <source>
        <dbReference type="Google" id="ProtNLM"/>
    </source>
</evidence>
<dbReference type="Gene3D" id="2.40.160.20">
    <property type="match status" value="1"/>
</dbReference>
<accession>A0A9D1NIK1</accession>
<dbReference type="SUPFAM" id="SSF56925">
    <property type="entry name" value="OMPA-like"/>
    <property type="match status" value="1"/>
</dbReference>
<reference evidence="1" key="2">
    <citation type="journal article" date="2021" name="PeerJ">
        <title>Extensive microbial diversity within the chicken gut microbiome revealed by metagenomics and culture.</title>
        <authorList>
            <person name="Gilroy R."/>
            <person name="Ravi A."/>
            <person name="Getino M."/>
            <person name="Pursley I."/>
            <person name="Horton D.L."/>
            <person name="Alikhan N.F."/>
            <person name="Baker D."/>
            <person name="Gharbi K."/>
            <person name="Hall N."/>
            <person name="Watson M."/>
            <person name="Adriaenssens E.M."/>
            <person name="Foster-Nyarko E."/>
            <person name="Jarju S."/>
            <person name="Secka A."/>
            <person name="Antonio M."/>
            <person name="Oren A."/>
            <person name="Chaudhuri R.R."/>
            <person name="La Ragione R."/>
            <person name="Hildebrand F."/>
            <person name="Pallen M.J."/>
        </authorList>
    </citation>
    <scope>NUCLEOTIDE SEQUENCE</scope>
    <source>
        <strain evidence="1">10669</strain>
    </source>
</reference>
<gene>
    <name evidence="1" type="ORF">IAC75_00030</name>
</gene>
<dbReference type="EMBL" id="DVOG01000001">
    <property type="protein sequence ID" value="HIV03531.1"/>
    <property type="molecule type" value="Genomic_DNA"/>
</dbReference>
<reference evidence="1" key="1">
    <citation type="submission" date="2020-10" db="EMBL/GenBank/DDBJ databases">
        <authorList>
            <person name="Gilroy R."/>
        </authorList>
    </citation>
    <scope>NUCLEOTIDE SEQUENCE</scope>
    <source>
        <strain evidence="1">10669</strain>
    </source>
</reference>
<organism evidence="1 2">
    <name type="scientific">Candidatus Spyradosoma merdigallinarum</name>
    <dbReference type="NCBI Taxonomy" id="2840950"/>
    <lineage>
        <taxon>Bacteria</taxon>
        <taxon>Pseudomonadati</taxon>
        <taxon>Verrucomicrobiota</taxon>
        <taxon>Opitutia</taxon>
        <taxon>Opitutia incertae sedis</taxon>
        <taxon>Candidatus Spyradosoma</taxon>
    </lineage>
</organism>